<dbReference type="EMBL" id="LAZR01038976">
    <property type="protein sequence ID" value="KKL18160.1"/>
    <property type="molecule type" value="Genomic_DNA"/>
</dbReference>
<dbReference type="AlphaFoldDB" id="A0A0F9B925"/>
<dbReference type="InterPro" id="IPR036390">
    <property type="entry name" value="WH_DNA-bd_sf"/>
</dbReference>
<gene>
    <name evidence="1" type="ORF">LCGC14_2478300</name>
</gene>
<accession>A0A0F9B925</accession>
<organism evidence="1">
    <name type="scientific">marine sediment metagenome</name>
    <dbReference type="NCBI Taxonomy" id="412755"/>
    <lineage>
        <taxon>unclassified sequences</taxon>
        <taxon>metagenomes</taxon>
        <taxon>ecological metagenomes</taxon>
    </lineage>
</organism>
<dbReference type="SUPFAM" id="SSF46785">
    <property type="entry name" value="Winged helix' DNA-binding domain"/>
    <property type="match status" value="1"/>
</dbReference>
<comment type="caution">
    <text evidence="1">The sequence shown here is derived from an EMBL/GenBank/DDBJ whole genome shotgun (WGS) entry which is preliminary data.</text>
</comment>
<evidence type="ECO:0000313" key="1">
    <source>
        <dbReference type="EMBL" id="KKL18160.1"/>
    </source>
</evidence>
<dbReference type="InterPro" id="IPR036388">
    <property type="entry name" value="WH-like_DNA-bd_sf"/>
</dbReference>
<dbReference type="Gene3D" id="1.10.10.10">
    <property type="entry name" value="Winged helix-like DNA-binding domain superfamily/Winged helix DNA-binding domain"/>
    <property type="match status" value="1"/>
</dbReference>
<proteinExistence type="predicted"/>
<reference evidence="1" key="1">
    <citation type="journal article" date="2015" name="Nature">
        <title>Complex archaea that bridge the gap between prokaryotes and eukaryotes.</title>
        <authorList>
            <person name="Spang A."/>
            <person name="Saw J.H."/>
            <person name="Jorgensen S.L."/>
            <person name="Zaremba-Niedzwiedzka K."/>
            <person name="Martijn J."/>
            <person name="Lind A.E."/>
            <person name="van Eijk R."/>
            <person name="Schleper C."/>
            <person name="Guy L."/>
            <person name="Ettema T.J."/>
        </authorList>
    </citation>
    <scope>NUCLEOTIDE SEQUENCE</scope>
</reference>
<name>A0A0F9B925_9ZZZZ</name>
<sequence length="71" mass="8175">MTQQSVYNLLKRKKKWMTNKQIAAILKISPGSVALCTRKLFNQGELLRKTSAPRKSLFSGVGYNPYLWMIK</sequence>
<protein>
    <submittedName>
        <fullName evidence="1">Uncharacterized protein</fullName>
    </submittedName>
</protein>